<dbReference type="RefSeq" id="YP_007003900.1">
    <property type="nucleotide sequence ID" value="NC_019495.1"/>
</dbReference>
<proteinExistence type="predicted"/>
<reference evidence="3" key="2">
    <citation type="journal article" date="2015" name="Can. J. Microbiol.">
        <title>Characterization and Prevalence of A New Fatal Genotype CyHV-2 in Mainland China.</title>
        <authorList>
            <person name="Li L."/>
            <person name="Luo Y."/>
            <person name="Gao Z."/>
            <person name="Huang J."/>
            <person name="Zheng X."/>
            <person name="Nie H."/>
            <person name="Zhang J."/>
            <person name="Lin L."/>
            <person name="Yuan J."/>
        </authorList>
    </citation>
    <scope>NUCLEOTIDE SEQUENCE [LARGE SCALE GENOMIC DNA]</scope>
    <source>
        <strain evidence="3">SY-C1</strain>
    </source>
</reference>
<evidence type="ECO:0000313" key="2">
    <source>
        <dbReference type="EMBL" id="AFJ20595.1"/>
    </source>
</evidence>
<evidence type="ECO:0000313" key="8">
    <source>
        <dbReference type="Proteomes" id="UP000142765"/>
    </source>
</evidence>
<feature type="transmembrane region" description="Helical" evidence="1">
    <location>
        <begin position="169"/>
        <end position="190"/>
    </location>
</feature>
<keyword evidence="1" id="KW-0472">Membrane</keyword>
<evidence type="ECO:0000313" key="7">
    <source>
        <dbReference type="Proteomes" id="UP000126788"/>
    </source>
</evidence>
<keyword evidence="1" id="KW-1133">Transmembrane helix</keyword>
<evidence type="ECO:0000313" key="5">
    <source>
        <dbReference type="EMBL" id="QIV66897.1"/>
    </source>
</evidence>
<keyword evidence="1" id="KW-0812">Transmembrane</keyword>
<dbReference type="OrthoDB" id="33094at10239"/>
<reference evidence="2 6" key="1">
    <citation type="journal article" date="2013" name="J. Virol.">
        <title>Comparative genomics of carp herpesviruses.</title>
        <authorList>
            <person name="Davison A.J."/>
            <person name="Kurobe T."/>
            <person name="Gatherer D."/>
            <person name="Cunningham C."/>
            <person name="Korf I."/>
            <person name="Fukuda H."/>
            <person name="Hedrick R.P."/>
            <person name="Waltzek T.B."/>
        </authorList>
    </citation>
    <scope>NUCLEOTIDE SEQUENCE [LARGE SCALE GENOMIC DNA]</scope>
    <source>
        <strain evidence="2">ST-J1</strain>
    </source>
</reference>
<reference evidence="5" key="4">
    <citation type="submission" date="2019-10" db="EMBL/GenBank/DDBJ databases">
        <title>The complete genome of Cyprinid herpesvirus 2, a new strain isolated from Allogynogenetic crucian carp.</title>
        <authorList>
            <person name="Jiang Y."/>
            <person name="Wang H."/>
            <person name="Lu L."/>
        </authorList>
    </citation>
    <scope>NUCLEOTIDE SEQUENCE</scope>
    <source>
        <strain evidence="5">YC-01</strain>
    </source>
</reference>
<dbReference type="Proteomes" id="UP000101183">
    <property type="component" value="Segment"/>
</dbReference>
<organism evidence="2 6">
    <name type="scientific">Cyprinid herpesvirus 2</name>
    <name type="common">CyHV-2</name>
    <dbReference type="NCBI Taxonomy" id="317878"/>
    <lineage>
        <taxon>Viruses</taxon>
        <taxon>Duplodnaviria</taxon>
        <taxon>Heunggongvirae</taxon>
        <taxon>Peploviricota</taxon>
        <taxon>Herviviricetes</taxon>
        <taxon>Herpesvirales</taxon>
        <taxon>Alloherpesviridae</taxon>
        <taxon>Cyvirus</taxon>
        <taxon>Cyvirus cyprinidallo2</taxon>
    </lineage>
</organism>
<evidence type="ECO:0000313" key="3">
    <source>
        <dbReference type="EMBL" id="AKC02027.1"/>
    </source>
</evidence>
<dbReference type="GeneID" id="14011319"/>
<keyword evidence="6" id="KW-1185">Reference proteome</keyword>
<sequence length="261" mass="28482">MTVTTGALARKAKAVGSALMKSRAKAAAASKMASNKLLVKMPFDVERFKILVATVTQVVCPMFSPLTMGIAHAMYAGDPAFDMNGAFIGIGIVGALIFVVLNVTFGLLCFRVYKGGHRMFQIMRPVLVLFMFNIAILLIGVIYCGIVVLCKTVTYSNTAVCMSNNSMSLSVLELFTASLILLKEALYGGFRIAELKDRISRGSADYMDSDDEDYDSYAGAAETLQRSMRDYADEEDSDMDDSTSLLNSVRKMSSKFKSTVY</sequence>
<accession>K7PCQ1</accession>
<reference evidence="7" key="5">
    <citation type="journal article" date="2022" name="Can. J. Microbiol.">
        <title>Characterization and Prevalence of A New Fatal Genotype CyHV-2 in Mainland China.</title>
        <authorList>
            <person name="Li L."/>
            <person name="Luo Y."/>
            <person name="Gao Z."/>
            <person name="Huang J."/>
            <person name="Zheng X."/>
            <person name="Nie H."/>
            <person name="Zhang J."/>
            <person name="Lin L."/>
            <person name="Yuan J."/>
        </authorList>
    </citation>
    <scope>NUCLEOTIDE SEQUENCE [LARGE SCALE GENOMIC DNA]</scope>
</reference>
<dbReference type="EMBL" id="KM200722">
    <property type="protein sequence ID" value="AKC02027.1"/>
    <property type="molecule type" value="Genomic_DNA"/>
</dbReference>
<name>K7PCQ1_CYHV2</name>
<dbReference type="EMBL" id="MN593216">
    <property type="protein sequence ID" value="QIV66897.1"/>
    <property type="molecule type" value="Genomic_DNA"/>
</dbReference>
<gene>
    <name evidence="2" type="ORF">CyHV2_ORF81</name>
</gene>
<feature type="transmembrane region" description="Helical" evidence="1">
    <location>
        <begin position="50"/>
        <end position="75"/>
    </location>
</feature>
<feature type="transmembrane region" description="Helical" evidence="1">
    <location>
        <begin position="125"/>
        <end position="149"/>
    </location>
</feature>
<dbReference type="EMBL" id="KT387800">
    <property type="protein sequence ID" value="AMB21650.1"/>
    <property type="molecule type" value="Genomic_DNA"/>
</dbReference>
<protein>
    <submittedName>
        <fullName evidence="4">Membrane ORF81</fullName>
    </submittedName>
    <submittedName>
        <fullName evidence="2">Membrane protein ORF81</fullName>
    </submittedName>
</protein>
<dbReference type="EMBL" id="JQ815364">
    <property type="protein sequence ID" value="AFJ20595.1"/>
    <property type="molecule type" value="Genomic_DNA"/>
</dbReference>
<evidence type="ECO:0000313" key="4">
    <source>
        <dbReference type="EMBL" id="AMB21650.1"/>
    </source>
</evidence>
<feature type="transmembrane region" description="Helical" evidence="1">
    <location>
        <begin position="87"/>
        <end position="113"/>
    </location>
</feature>
<reference evidence="4 8" key="3">
    <citation type="submission" date="2015-08" db="EMBL/GenBank/DDBJ databases">
        <authorList>
            <person name="Babu N.S."/>
            <person name="Beckwith C.J."/>
            <person name="Beseler K.G."/>
            <person name="Brison A."/>
            <person name="Carone J.V."/>
            <person name="Caskin T.P."/>
            <person name="Diamond M."/>
            <person name="Durham M.E."/>
            <person name="Foxe J.M."/>
            <person name="Go M."/>
            <person name="Henderson B.A."/>
            <person name="Jones I.B."/>
            <person name="McGettigan J.A."/>
            <person name="Micheletti S.J."/>
            <person name="Nasrallah M.E."/>
            <person name="Ortiz D."/>
            <person name="Piller C.R."/>
            <person name="Privatt S.R."/>
            <person name="Schneider S.L."/>
            <person name="Sharp S."/>
            <person name="Smith T.C."/>
            <person name="Stanton J.D."/>
            <person name="Ullery H.E."/>
            <person name="Wilson R.J."/>
            <person name="Serrano M.G."/>
            <person name="Buck G."/>
            <person name="Lee V."/>
            <person name="Wang Y."/>
            <person name="Carvalho R."/>
            <person name="Voegtly L."/>
            <person name="Shi R."/>
            <person name="Duckworth R."/>
            <person name="Johnson A."/>
            <person name="Loviza R."/>
            <person name="Walstead R."/>
            <person name="Shah Z."/>
            <person name="Kiflezghi M."/>
            <person name="Wade K."/>
            <person name="Ball S.L."/>
            <person name="Bradley K.W."/>
            <person name="Asai D.J."/>
            <person name="Bowman C.A."/>
            <person name="Russell D.A."/>
            <person name="Pope W.H."/>
            <person name="Jacobs-Sera D."/>
            <person name="Hendrix R.W."/>
            <person name="Hatfull G.F."/>
        </authorList>
    </citation>
    <scope>NUCLEOTIDE SEQUENCE [LARGE SCALE GENOMIC DNA]</scope>
    <source>
        <strain evidence="4">SY</strain>
    </source>
</reference>
<dbReference type="KEGG" id="vg:14011319"/>
<evidence type="ECO:0000313" key="6">
    <source>
        <dbReference type="Proteomes" id="UP000101183"/>
    </source>
</evidence>
<dbReference type="Proteomes" id="UP000126788">
    <property type="component" value="Genome"/>
</dbReference>
<dbReference type="Proteomes" id="UP000142765">
    <property type="component" value="Segment"/>
</dbReference>
<evidence type="ECO:0000256" key="1">
    <source>
        <dbReference type="SAM" id="Phobius"/>
    </source>
</evidence>